<feature type="region of interest" description="Disordered" evidence="5">
    <location>
        <begin position="1"/>
        <end position="42"/>
    </location>
</feature>
<evidence type="ECO:0000256" key="3">
    <source>
        <dbReference type="ARBA" id="ARBA00023274"/>
    </source>
</evidence>
<keyword evidence="7" id="KW-1185">Reference proteome</keyword>
<keyword evidence="3" id="KW-0687">Ribonucleoprotein</keyword>
<dbReference type="GO" id="GO:0003735">
    <property type="term" value="F:structural constituent of ribosome"/>
    <property type="evidence" value="ECO:0007669"/>
    <property type="project" value="InterPro"/>
</dbReference>
<sequence length="79" mass="8939">ALAPRRPALSPVTFTPSATPSTMSVTTSIVQTRGAKRDTYNPSHKIRKRRHGFLSRIRTRTGRKILKRRMLKGRSSLSH</sequence>
<dbReference type="Pfam" id="PF00468">
    <property type="entry name" value="Ribosomal_L34"/>
    <property type="match status" value="1"/>
</dbReference>
<evidence type="ECO:0000313" key="7">
    <source>
        <dbReference type="Proteomes" id="UP000799421"/>
    </source>
</evidence>
<evidence type="ECO:0000256" key="4">
    <source>
        <dbReference type="ARBA" id="ARBA00035274"/>
    </source>
</evidence>
<dbReference type="Gene3D" id="1.10.287.3980">
    <property type="match status" value="1"/>
</dbReference>
<dbReference type="AlphaFoldDB" id="A0A6A7C7P9"/>
<feature type="non-terminal residue" evidence="6">
    <location>
        <position position="1"/>
    </location>
</feature>
<dbReference type="Proteomes" id="UP000799421">
    <property type="component" value="Unassembled WGS sequence"/>
</dbReference>
<dbReference type="GO" id="GO:0006412">
    <property type="term" value="P:translation"/>
    <property type="evidence" value="ECO:0007669"/>
    <property type="project" value="InterPro"/>
</dbReference>
<keyword evidence="2" id="KW-0689">Ribosomal protein</keyword>
<dbReference type="HAMAP" id="MF_00391">
    <property type="entry name" value="Ribosomal_bL34"/>
    <property type="match status" value="1"/>
</dbReference>
<evidence type="ECO:0000256" key="2">
    <source>
        <dbReference type="ARBA" id="ARBA00022980"/>
    </source>
</evidence>
<feature type="non-terminal residue" evidence="6">
    <location>
        <position position="79"/>
    </location>
</feature>
<name>A0A6A7C7P9_9PEZI</name>
<dbReference type="FunFam" id="1.10.287.3980:FF:000001">
    <property type="entry name" value="Mitochondrial ribosomal protein L34"/>
    <property type="match status" value="1"/>
</dbReference>
<dbReference type="PANTHER" id="PTHR14503:SF4">
    <property type="entry name" value="LARGE RIBOSOMAL SUBUNIT PROTEIN BL34M"/>
    <property type="match status" value="1"/>
</dbReference>
<proteinExistence type="inferred from homology"/>
<dbReference type="GO" id="GO:0005762">
    <property type="term" value="C:mitochondrial large ribosomal subunit"/>
    <property type="evidence" value="ECO:0007669"/>
    <property type="project" value="TreeGrafter"/>
</dbReference>
<evidence type="ECO:0000313" key="6">
    <source>
        <dbReference type="EMBL" id="KAF2863514.1"/>
    </source>
</evidence>
<dbReference type="InterPro" id="IPR000271">
    <property type="entry name" value="Ribosomal_bL34"/>
</dbReference>
<evidence type="ECO:0000256" key="5">
    <source>
        <dbReference type="SAM" id="MobiDB-lite"/>
    </source>
</evidence>
<dbReference type="OrthoDB" id="431691at2759"/>
<reference evidence="6" key="1">
    <citation type="journal article" date="2020" name="Stud. Mycol.">
        <title>101 Dothideomycetes genomes: a test case for predicting lifestyles and emergence of pathogens.</title>
        <authorList>
            <person name="Haridas S."/>
            <person name="Albert R."/>
            <person name="Binder M."/>
            <person name="Bloem J."/>
            <person name="Labutti K."/>
            <person name="Salamov A."/>
            <person name="Andreopoulos B."/>
            <person name="Baker S."/>
            <person name="Barry K."/>
            <person name="Bills G."/>
            <person name="Bluhm B."/>
            <person name="Cannon C."/>
            <person name="Castanera R."/>
            <person name="Culley D."/>
            <person name="Daum C."/>
            <person name="Ezra D."/>
            <person name="Gonzalez J."/>
            <person name="Henrissat B."/>
            <person name="Kuo A."/>
            <person name="Liang C."/>
            <person name="Lipzen A."/>
            <person name="Lutzoni F."/>
            <person name="Magnuson J."/>
            <person name="Mondo S."/>
            <person name="Nolan M."/>
            <person name="Ohm R."/>
            <person name="Pangilinan J."/>
            <person name="Park H.-J."/>
            <person name="Ramirez L."/>
            <person name="Alfaro M."/>
            <person name="Sun H."/>
            <person name="Tritt A."/>
            <person name="Yoshinaga Y."/>
            <person name="Zwiers L.-H."/>
            <person name="Turgeon B."/>
            <person name="Goodwin S."/>
            <person name="Spatafora J."/>
            <person name="Crous P."/>
            <person name="Grigoriev I."/>
        </authorList>
    </citation>
    <scope>NUCLEOTIDE SEQUENCE</scope>
    <source>
        <strain evidence="6">CBS 480.64</strain>
    </source>
</reference>
<dbReference type="NCBIfam" id="TIGR01030">
    <property type="entry name" value="rpmH_bact"/>
    <property type="match status" value="1"/>
</dbReference>
<dbReference type="EMBL" id="MU005960">
    <property type="protein sequence ID" value="KAF2863514.1"/>
    <property type="molecule type" value="Genomic_DNA"/>
</dbReference>
<feature type="compositionally biased region" description="Polar residues" evidence="5">
    <location>
        <begin position="12"/>
        <end position="31"/>
    </location>
</feature>
<accession>A0A6A7C7P9</accession>
<gene>
    <name evidence="6" type="ORF">K470DRAFT_207759</name>
</gene>
<comment type="similarity">
    <text evidence="1">Belongs to the bacterial ribosomal protein bL34 family.</text>
</comment>
<organism evidence="6 7">
    <name type="scientific">Piedraia hortae CBS 480.64</name>
    <dbReference type="NCBI Taxonomy" id="1314780"/>
    <lineage>
        <taxon>Eukaryota</taxon>
        <taxon>Fungi</taxon>
        <taxon>Dikarya</taxon>
        <taxon>Ascomycota</taxon>
        <taxon>Pezizomycotina</taxon>
        <taxon>Dothideomycetes</taxon>
        <taxon>Dothideomycetidae</taxon>
        <taxon>Capnodiales</taxon>
        <taxon>Piedraiaceae</taxon>
        <taxon>Piedraia</taxon>
    </lineage>
</organism>
<evidence type="ECO:0000256" key="1">
    <source>
        <dbReference type="ARBA" id="ARBA00010111"/>
    </source>
</evidence>
<protein>
    <recommendedName>
        <fullName evidence="4">Large ribosomal subunit protein bL34m</fullName>
    </recommendedName>
</protein>
<dbReference type="PANTHER" id="PTHR14503">
    <property type="entry name" value="MITOCHONDRIAL RIBOSOMAL PROTEIN 34 FAMILY MEMBER"/>
    <property type="match status" value="1"/>
</dbReference>